<dbReference type="RefSeq" id="WP_155310947.1">
    <property type="nucleotide sequence ID" value="NZ_AP021879.1"/>
</dbReference>
<organism evidence="10 11">
    <name type="scientific">Desulfosarcina ovata subsp. ovata</name>
    <dbReference type="NCBI Taxonomy" id="2752305"/>
    <lineage>
        <taxon>Bacteria</taxon>
        <taxon>Pseudomonadati</taxon>
        <taxon>Thermodesulfobacteriota</taxon>
        <taxon>Desulfobacteria</taxon>
        <taxon>Desulfobacterales</taxon>
        <taxon>Desulfosarcinaceae</taxon>
        <taxon>Desulfosarcina</taxon>
    </lineage>
</organism>
<dbReference type="SUPFAM" id="SSF46894">
    <property type="entry name" value="C-terminal effector domain of the bipartite response regulators"/>
    <property type="match status" value="1"/>
</dbReference>
<protein>
    <submittedName>
        <fullName evidence="10">DNA-binding response regulator</fullName>
    </submittedName>
</protein>
<evidence type="ECO:0000259" key="9">
    <source>
        <dbReference type="PROSITE" id="PS51755"/>
    </source>
</evidence>
<dbReference type="GO" id="GO:0000976">
    <property type="term" value="F:transcription cis-regulatory region binding"/>
    <property type="evidence" value="ECO:0007669"/>
    <property type="project" value="TreeGrafter"/>
</dbReference>
<evidence type="ECO:0000256" key="2">
    <source>
        <dbReference type="ARBA" id="ARBA00023012"/>
    </source>
</evidence>
<keyword evidence="1 6" id="KW-0597">Phosphoprotein</keyword>
<evidence type="ECO:0000256" key="5">
    <source>
        <dbReference type="ARBA" id="ARBA00023163"/>
    </source>
</evidence>
<evidence type="ECO:0000256" key="7">
    <source>
        <dbReference type="PROSITE-ProRule" id="PRU01091"/>
    </source>
</evidence>
<dbReference type="GO" id="GO:0006355">
    <property type="term" value="P:regulation of DNA-templated transcription"/>
    <property type="evidence" value="ECO:0007669"/>
    <property type="project" value="InterPro"/>
</dbReference>
<dbReference type="InterPro" id="IPR036388">
    <property type="entry name" value="WH-like_DNA-bd_sf"/>
</dbReference>
<sequence>MEQSKKRILIIEDDLHIAEGIQLNLSLQGYEVILASDGVSGLNQWKETCPDLVILDVMLPGIDGLSILQSIRLTDERLPVLILSAKGDPDDRIKGLAFGVDDYLAKPFNLEELLLRVERLLKRGSWNQENGTTVASVSETYRFGDNRIDFKTHTAHCQMGEISLTEQESKVLKLFIAHRGKPLSRDKLLQIGWGYSRKTSTRTVDNFIVRFRKYFEADPRNPIYFKSLRSIGYLFDHAD</sequence>
<dbReference type="CDD" id="cd17574">
    <property type="entry name" value="REC_OmpR"/>
    <property type="match status" value="1"/>
</dbReference>
<dbReference type="PROSITE" id="PS50110">
    <property type="entry name" value="RESPONSE_REGULATORY"/>
    <property type="match status" value="1"/>
</dbReference>
<dbReference type="AlphaFoldDB" id="A0A5K8ACZ5"/>
<dbReference type="EMBL" id="AP021879">
    <property type="protein sequence ID" value="BBO89810.1"/>
    <property type="molecule type" value="Genomic_DNA"/>
</dbReference>
<feature type="modified residue" description="4-aspartylphosphate" evidence="6">
    <location>
        <position position="56"/>
    </location>
</feature>
<keyword evidence="2" id="KW-0902">Two-component regulatory system</keyword>
<evidence type="ECO:0000259" key="8">
    <source>
        <dbReference type="PROSITE" id="PS50110"/>
    </source>
</evidence>
<dbReference type="Gene3D" id="1.10.10.10">
    <property type="entry name" value="Winged helix-like DNA-binding domain superfamily/Winged helix DNA-binding domain"/>
    <property type="match status" value="1"/>
</dbReference>
<feature type="DNA-binding region" description="OmpR/PhoB-type" evidence="7">
    <location>
        <begin position="138"/>
        <end position="237"/>
    </location>
</feature>
<dbReference type="InterPro" id="IPR001867">
    <property type="entry name" value="OmpR/PhoB-type_DNA-bd"/>
</dbReference>
<feature type="domain" description="OmpR/PhoB-type" evidence="9">
    <location>
        <begin position="138"/>
        <end position="237"/>
    </location>
</feature>
<gene>
    <name evidence="10" type="ORF">DSCOOX_29900</name>
</gene>
<evidence type="ECO:0000313" key="11">
    <source>
        <dbReference type="Proteomes" id="UP000422108"/>
    </source>
</evidence>
<keyword evidence="3" id="KW-0805">Transcription regulation</keyword>
<dbReference type="InterPro" id="IPR011006">
    <property type="entry name" value="CheY-like_superfamily"/>
</dbReference>
<feature type="domain" description="Response regulatory" evidence="8">
    <location>
        <begin position="7"/>
        <end position="121"/>
    </location>
</feature>
<dbReference type="GO" id="GO:0005829">
    <property type="term" value="C:cytosol"/>
    <property type="evidence" value="ECO:0007669"/>
    <property type="project" value="TreeGrafter"/>
</dbReference>
<evidence type="ECO:0000313" key="10">
    <source>
        <dbReference type="EMBL" id="BBO89810.1"/>
    </source>
</evidence>
<keyword evidence="5" id="KW-0804">Transcription</keyword>
<dbReference type="PANTHER" id="PTHR48111:SF21">
    <property type="entry name" value="DNA-BINDING DUAL MASTER TRANSCRIPTIONAL REGULATOR RPAA"/>
    <property type="match status" value="1"/>
</dbReference>
<evidence type="ECO:0000256" key="6">
    <source>
        <dbReference type="PROSITE-ProRule" id="PRU00169"/>
    </source>
</evidence>
<dbReference type="Proteomes" id="UP000422108">
    <property type="component" value="Chromosome"/>
</dbReference>
<dbReference type="PROSITE" id="PS51755">
    <property type="entry name" value="OMPR_PHOB"/>
    <property type="match status" value="1"/>
</dbReference>
<proteinExistence type="predicted"/>
<dbReference type="CDD" id="cd00383">
    <property type="entry name" value="trans_reg_C"/>
    <property type="match status" value="1"/>
</dbReference>
<dbReference type="Pfam" id="PF00486">
    <property type="entry name" value="Trans_reg_C"/>
    <property type="match status" value="1"/>
</dbReference>
<dbReference type="GO" id="GO:0032993">
    <property type="term" value="C:protein-DNA complex"/>
    <property type="evidence" value="ECO:0007669"/>
    <property type="project" value="TreeGrafter"/>
</dbReference>
<evidence type="ECO:0000256" key="1">
    <source>
        <dbReference type="ARBA" id="ARBA00022553"/>
    </source>
</evidence>
<evidence type="ECO:0000256" key="4">
    <source>
        <dbReference type="ARBA" id="ARBA00023125"/>
    </source>
</evidence>
<dbReference type="GO" id="GO:0000156">
    <property type="term" value="F:phosphorelay response regulator activity"/>
    <property type="evidence" value="ECO:0007669"/>
    <property type="project" value="TreeGrafter"/>
</dbReference>
<dbReference type="InterPro" id="IPR001789">
    <property type="entry name" value="Sig_transdc_resp-reg_receiver"/>
</dbReference>
<reference evidence="10 11" key="1">
    <citation type="submission" date="2019-11" db="EMBL/GenBank/DDBJ databases">
        <title>Comparative genomics of hydrocarbon-degrading Desulfosarcina strains.</title>
        <authorList>
            <person name="Watanabe M."/>
            <person name="Kojima H."/>
            <person name="Fukui M."/>
        </authorList>
    </citation>
    <scope>NUCLEOTIDE SEQUENCE [LARGE SCALE GENOMIC DNA]</scope>
    <source>
        <strain evidence="11">oXyS1</strain>
    </source>
</reference>
<keyword evidence="11" id="KW-1185">Reference proteome</keyword>
<dbReference type="SMART" id="SM00862">
    <property type="entry name" value="Trans_reg_C"/>
    <property type="match status" value="1"/>
</dbReference>
<dbReference type="Pfam" id="PF00072">
    <property type="entry name" value="Response_reg"/>
    <property type="match status" value="1"/>
</dbReference>
<evidence type="ECO:0000256" key="3">
    <source>
        <dbReference type="ARBA" id="ARBA00023015"/>
    </source>
</evidence>
<dbReference type="PANTHER" id="PTHR48111">
    <property type="entry name" value="REGULATOR OF RPOS"/>
    <property type="match status" value="1"/>
</dbReference>
<dbReference type="SUPFAM" id="SSF52172">
    <property type="entry name" value="CheY-like"/>
    <property type="match status" value="1"/>
</dbReference>
<dbReference type="InterPro" id="IPR039420">
    <property type="entry name" value="WalR-like"/>
</dbReference>
<dbReference type="SMART" id="SM00448">
    <property type="entry name" value="REC"/>
    <property type="match status" value="1"/>
</dbReference>
<accession>A0A5K8ACZ5</accession>
<dbReference type="Gene3D" id="3.40.50.2300">
    <property type="match status" value="1"/>
</dbReference>
<dbReference type="InterPro" id="IPR016032">
    <property type="entry name" value="Sig_transdc_resp-reg_C-effctor"/>
</dbReference>
<name>A0A5K8ACZ5_9BACT</name>
<keyword evidence="4 7" id="KW-0238">DNA-binding</keyword>